<accession>A0A485LE57</accession>
<dbReference type="Proteomes" id="UP000332933">
    <property type="component" value="Unassembled WGS sequence"/>
</dbReference>
<evidence type="ECO:0000313" key="4">
    <source>
        <dbReference type="EMBL" id="VFT96742.1"/>
    </source>
</evidence>
<organism evidence="4 5">
    <name type="scientific">Aphanomyces stellatus</name>
    <dbReference type="NCBI Taxonomy" id="120398"/>
    <lineage>
        <taxon>Eukaryota</taxon>
        <taxon>Sar</taxon>
        <taxon>Stramenopiles</taxon>
        <taxon>Oomycota</taxon>
        <taxon>Saprolegniomycetes</taxon>
        <taxon>Saprolegniales</taxon>
        <taxon>Verrucalvaceae</taxon>
        <taxon>Aphanomyces</taxon>
    </lineage>
</organism>
<gene>
    <name evidence="4" type="primary">Aste57867_20046</name>
    <name evidence="3" type="ORF">As57867_019980</name>
    <name evidence="4" type="ORF">ASTE57867_20046</name>
</gene>
<dbReference type="EMBL" id="VJMH01006735">
    <property type="protein sequence ID" value="KAF0688334.1"/>
    <property type="molecule type" value="Genomic_DNA"/>
</dbReference>
<protein>
    <submittedName>
        <fullName evidence="4">Aste57867_20046 protein</fullName>
    </submittedName>
</protein>
<keyword evidence="5" id="KW-1185">Reference proteome</keyword>
<sequence>MPLLHKQDPPRGAAVVSPTSASSIDEMRELKRIHKQTYNRERLRRKTAGDKAEAQALMNQITALERTADEIRFQKSNTALSWKDIAAVFQEGRAMLQCQNHNLKKQVETQERIRRALLKWLSLSSTMPLECISVATTYKFTSLMADESTRKIGLEWIAKRLHHNLDPWIERSNMPVSMEPYFRLDVRRIDASDGPSSYVLEEYQQRVEAMPLTDAAACLERIYFEVVDGDQIEADEPRTLRYVRYQSWYGQTVNRSFHEKMLVRAIHEENRYIIFTHSISDDAKHPDAICNDWTAWIVAERLSPTTTVIKNGFMAYGMREASGAYFAVDEECAFLKDVQDEGLKFAKFQQYQRDYRATRHAGDLVHFARTAEKIKIEAR</sequence>
<evidence type="ECO:0000256" key="1">
    <source>
        <dbReference type="SAM" id="Coils"/>
    </source>
</evidence>
<proteinExistence type="predicted"/>
<reference evidence="3" key="2">
    <citation type="submission" date="2019-06" db="EMBL/GenBank/DDBJ databases">
        <title>Genomics analysis of Aphanomyces spp. identifies a new class of oomycete effector associated with host adaptation.</title>
        <authorList>
            <person name="Gaulin E."/>
        </authorList>
    </citation>
    <scope>NUCLEOTIDE SEQUENCE</scope>
    <source>
        <strain evidence="3">CBS 578.67</strain>
    </source>
</reference>
<name>A0A485LE57_9STRA</name>
<evidence type="ECO:0000256" key="2">
    <source>
        <dbReference type="SAM" id="MobiDB-lite"/>
    </source>
</evidence>
<dbReference type="OrthoDB" id="59711at2759"/>
<evidence type="ECO:0000313" key="3">
    <source>
        <dbReference type="EMBL" id="KAF0688334.1"/>
    </source>
</evidence>
<feature type="region of interest" description="Disordered" evidence="2">
    <location>
        <begin position="1"/>
        <end position="21"/>
    </location>
</feature>
<feature type="coiled-coil region" evidence="1">
    <location>
        <begin position="54"/>
        <end position="113"/>
    </location>
</feature>
<dbReference type="AlphaFoldDB" id="A0A485LE57"/>
<reference evidence="4 5" key="1">
    <citation type="submission" date="2019-03" db="EMBL/GenBank/DDBJ databases">
        <authorList>
            <person name="Gaulin E."/>
            <person name="Dumas B."/>
        </authorList>
    </citation>
    <scope>NUCLEOTIDE SEQUENCE [LARGE SCALE GENOMIC DNA]</scope>
    <source>
        <strain evidence="4">CBS 568.67</strain>
    </source>
</reference>
<dbReference type="EMBL" id="CAADRA010006758">
    <property type="protein sequence ID" value="VFT96742.1"/>
    <property type="molecule type" value="Genomic_DNA"/>
</dbReference>
<keyword evidence="1" id="KW-0175">Coiled coil</keyword>
<evidence type="ECO:0000313" key="5">
    <source>
        <dbReference type="Proteomes" id="UP000332933"/>
    </source>
</evidence>